<comment type="caution">
    <text evidence="1">The sequence shown here is derived from an EMBL/GenBank/DDBJ whole genome shotgun (WGS) entry which is preliminary data.</text>
</comment>
<gene>
    <name evidence="1" type="ORF">HPB47_028060</name>
</gene>
<evidence type="ECO:0000313" key="2">
    <source>
        <dbReference type="Proteomes" id="UP000805193"/>
    </source>
</evidence>
<accession>A0AC60PWK8</accession>
<proteinExistence type="predicted"/>
<name>A0AC60PWK8_IXOPE</name>
<sequence>MMSPPATPGASQDQLSARQEDQSRRNLIRGQDLAAMEYSFIDPAQLHSHHEKGTRLRADRAYPDDLSWTPCIDKRLLHLWEAGSLTERWKRQRHKRKLRKIYELNRKAAEYAAELCKENWLSLCDGLQGALSALSARKTWQLFRHLIDPMTSKSETNRNTTRTINNYGGDAVKLMEDLRDSTSRPRRSQIIHMIWRVASRQRGMKEADTLKLVQAFIISRVTYAIPQLVNWEDVVYTDASKDQGTYRPVAVVTTKKMLTSVSVEVKYVEEAEEVAIALALTLPGRTRVVTDSQQAYRSFHAAGAQKQEIPKEPIDVVWVPAHSVVEGNELAHRQARALTYRATAVEEVQDQPMMTYKEIVTFYRKERQ</sequence>
<evidence type="ECO:0000313" key="1">
    <source>
        <dbReference type="EMBL" id="KAG0424729.1"/>
    </source>
</evidence>
<organism evidence="1 2">
    <name type="scientific">Ixodes persulcatus</name>
    <name type="common">Taiga tick</name>
    <dbReference type="NCBI Taxonomy" id="34615"/>
    <lineage>
        <taxon>Eukaryota</taxon>
        <taxon>Metazoa</taxon>
        <taxon>Ecdysozoa</taxon>
        <taxon>Arthropoda</taxon>
        <taxon>Chelicerata</taxon>
        <taxon>Arachnida</taxon>
        <taxon>Acari</taxon>
        <taxon>Parasitiformes</taxon>
        <taxon>Ixodida</taxon>
        <taxon>Ixodoidea</taxon>
        <taxon>Ixodidae</taxon>
        <taxon>Ixodinae</taxon>
        <taxon>Ixodes</taxon>
    </lineage>
</organism>
<reference evidence="1 2" key="1">
    <citation type="journal article" date="2020" name="Cell">
        <title>Large-Scale Comparative Analyses of Tick Genomes Elucidate Their Genetic Diversity and Vector Capacities.</title>
        <authorList>
            <consortium name="Tick Genome and Microbiome Consortium (TIGMIC)"/>
            <person name="Jia N."/>
            <person name="Wang J."/>
            <person name="Shi W."/>
            <person name="Du L."/>
            <person name="Sun Y."/>
            <person name="Zhan W."/>
            <person name="Jiang J.F."/>
            <person name="Wang Q."/>
            <person name="Zhang B."/>
            <person name="Ji P."/>
            <person name="Bell-Sakyi L."/>
            <person name="Cui X.M."/>
            <person name="Yuan T.T."/>
            <person name="Jiang B.G."/>
            <person name="Yang W.F."/>
            <person name="Lam T.T."/>
            <person name="Chang Q.C."/>
            <person name="Ding S.J."/>
            <person name="Wang X.J."/>
            <person name="Zhu J.G."/>
            <person name="Ruan X.D."/>
            <person name="Zhao L."/>
            <person name="Wei J.T."/>
            <person name="Ye R.Z."/>
            <person name="Que T.C."/>
            <person name="Du C.H."/>
            <person name="Zhou Y.H."/>
            <person name="Cheng J.X."/>
            <person name="Dai P.F."/>
            <person name="Guo W.B."/>
            <person name="Han X.H."/>
            <person name="Huang E.J."/>
            <person name="Li L.F."/>
            <person name="Wei W."/>
            <person name="Gao Y.C."/>
            <person name="Liu J.Z."/>
            <person name="Shao H.Z."/>
            <person name="Wang X."/>
            <person name="Wang C.C."/>
            <person name="Yang T.C."/>
            <person name="Huo Q.B."/>
            <person name="Li W."/>
            <person name="Chen H.Y."/>
            <person name="Chen S.E."/>
            <person name="Zhou L.G."/>
            <person name="Ni X.B."/>
            <person name="Tian J.H."/>
            <person name="Sheng Y."/>
            <person name="Liu T."/>
            <person name="Pan Y.S."/>
            <person name="Xia L.Y."/>
            <person name="Li J."/>
            <person name="Zhao F."/>
            <person name="Cao W.C."/>
        </authorList>
    </citation>
    <scope>NUCLEOTIDE SEQUENCE [LARGE SCALE GENOMIC DNA]</scope>
    <source>
        <strain evidence="1">Iper-2018</strain>
    </source>
</reference>
<dbReference type="Proteomes" id="UP000805193">
    <property type="component" value="Unassembled WGS sequence"/>
</dbReference>
<protein>
    <submittedName>
        <fullName evidence="1">Uncharacterized protein</fullName>
    </submittedName>
</protein>
<keyword evidence="2" id="KW-1185">Reference proteome</keyword>
<dbReference type="EMBL" id="JABSTQ010009944">
    <property type="protein sequence ID" value="KAG0424729.1"/>
    <property type="molecule type" value="Genomic_DNA"/>
</dbReference>